<evidence type="ECO:0000256" key="10">
    <source>
        <dbReference type="ARBA" id="ARBA00022670"/>
    </source>
</evidence>
<keyword evidence="8" id="KW-0698">rRNA processing</keyword>
<keyword evidence="19" id="KW-0238">DNA-binding</keyword>
<evidence type="ECO:0000256" key="23">
    <source>
        <dbReference type="ARBA" id="ARBA00043957"/>
    </source>
</evidence>
<feature type="compositionally biased region" description="Polar residues" evidence="26">
    <location>
        <begin position="390"/>
        <end position="415"/>
    </location>
</feature>
<dbReference type="GO" id="GO:0006364">
    <property type="term" value="P:rRNA processing"/>
    <property type="evidence" value="ECO:0007669"/>
    <property type="project" value="UniProtKB-KW"/>
</dbReference>
<dbReference type="Gene3D" id="3.90.70.10">
    <property type="entry name" value="Cysteine proteinases"/>
    <property type="match status" value="1"/>
</dbReference>
<dbReference type="FunFam" id="3.90.70.10:FF:000029">
    <property type="entry name" value="ubiquitin carboxyl-terminal hydrolase 48 isoform X1"/>
    <property type="match status" value="1"/>
</dbReference>
<dbReference type="InterPro" id="IPR010997">
    <property type="entry name" value="HRDC-like_sf"/>
</dbReference>
<evidence type="ECO:0000259" key="30">
    <source>
        <dbReference type="PROSITE" id="PS51294"/>
    </source>
</evidence>
<dbReference type="GO" id="GO:0006508">
    <property type="term" value="P:proteolysis"/>
    <property type="evidence" value="ECO:0007669"/>
    <property type="project" value="UniProtKB-KW"/>
</dbReference>
<dbReference type="SUPFAM" id="SSF53098">
    <property type="entry name" value="Ribonuclease H-like"/>
    <property type="match status" value="1"/>
</dbReference>
<dbReference type="InterPro" id="IPR012588">
    <property type="entry name" value="Exosome-assoc_fac_Rrp6_N"/>
</dbReference>
<dbReference type="EC" id="3.4.19.12" evidence="6"/>
<feature type="region of interest" description="Disordered" evidence="26">
    <location>
        <begin position="1569"/>
        <end position="1588"/>
    </location>
</feature>
<evidence type="ECO:0000256" key="24">
    <source>
        <dbReference type="ARBA" id="ARBA00070365"/>
    </source>
</evidence>
<evidence type="ECO:0000256" key="18">
    <source>
        <dbReference type="ARBA" id="ARBA00022839"/>
    </source>
</evidence>
<dbReference type="PROSITE" id="PS50967">
    <property type="entry name" value="HRDC"/>
    <property type="match status" value="1"/>
</dbReference>
<keyword evidence="12" id="KW-0747">Spliceosome</keyword>
<dbReference type="Gene3D" id="1.10.150.80">
    <property type="entry name" value="HRDC domain"/>
    <property type="match status" value="1"/>
</dbReference>
<dbReference type="Pfam" id="PF00443">
    <property type="entry name" value="UCH"/>
    <property type="match status" value="1"/>
</dbReference>
<dbReference type="CDD" id="cd06147">
    <property type="entry name" value="Rrp6p_like_exo"/>
    <property type="match status" value="1"/>
</dbReference>
<comment type="similarity">
    <text evidence="23">Belongs to the exosome component 10/RRP6 family.</text>
</comment>
<evidence type="ECO:0000256" key="1">
    <source>
        <dbReference type="ARBA" id="ARBA00000707"/>
    </source>
</evidence>
<feature type="compositionally biased region" description="Acidic residues" evidence="26">
    <location>
        <begin position="487"/>
        <end position="509"/>
    </location>
</feature>
<dbReference type="CDD" id="cd00167">
    <property type="entry name" value="SANT"/>
    <property type="match status" value="1"/>
</dbReference>
<keyword evidence="25" id="KW-0175">Coiled coil</keyword>
<dbReference type="InterPro" id="IPR001394">
    <property type="entry name" value="Peptidase_C19_UCH"/>
</dbReference>
<dbReference type="GO" id="GO:0008408">
    <property type="term" value="F:3'-5' exonuclease activity"/>
    <property type="evidence" value="ECO:0007669"/>
    <property type="project" value="InterPro"/>
</dbReference>
<evidence type="ECO:0000256" key="6">
    <source>
        <dbReference type="ARBA" id="ARBA00012759"/>
    </source>
</evidence>
<dbReference type="GO" id="GO:0004843">
    <property type="term" value="F:cysteine-type deubiquitinase activity"/>
    <property type="evidence" value="ECO:0007669"/>
    <property type="project" value="UniProtKB-EC"/>
</dbReference>
<feature type="domain" description="Myb-like" evidence="27">
    <location>
        <begin position="3"/>
        <end position="45"/>
    </location>
</feature>
<dbReference type="FunFam" id="3.30.420.10:FF:000059">
    <property type="entry name" value="Exosome complex exonuclease Rrp6"/>
    <property type="match status" value="1"/>
</dbReference>
<feature type="region of interest" description="Disordered" evidence="26">
    <location>
        <begin position="105"/>
        <end position="140"/>
    </location>
</feature>
<keyword evidence="21" id="KW-0539">Nucleus</keyword>
<evidence type="ECO:0000256" key="5">
    <source>
        <dbReference type="ARBA" id="ARBA00010506"/>
    </source>
</evidence>
<dbReference type="SUPFAM" id="SSF46689">
    <property type="entry name" value="Homeodomain-like"/>
    <property type="match status" value="2"/>
</dbReference>
<evidence type="ECO:0000256" key="15">
    <source>
        <dbReference type="ARBA" id="ARBA00022801"/>
    </source>
</evidence>
<dbReference type="Pfam" id="PF11831">
    <property type="entry name" value="Myb_Cef"/>
    <property type="match status" value="1"/>
</dbReference>
<comment type="similarity">
    <text evidence="5">Belongs to the CEF1 family.</text>
</comment>
<feature type="domain" description="Myb-like" evidence="27">
    <location>
        <begin position="50"/>
        <end position="99"/>
    </location>
</feature>
<dbReference type="EMBL" id="JH431842">
    <property type="status" value="NOT_ANNOTATED_CDS"/>
    <property type="molecule type" value="Genomic_DNA"/>
</dbReference>
<evidence type="ECO:0000256" key="8">
    <source>
        <dbReference type="ARBA" id="ARBA00022552"/>
    </source>
</evidence>
<dbReference type="InterPro" id="IPR002121">
    <property type="entry name" value="HRDC_dom"/>
</dbReference>
<dbReference type="Pfam" id="PF01612">
    <property type="entry name" value="DNA_pol_A_exo1"/>
    <property type="match status" value="1"/>
</dbReference>
<feature type="region of interest" description="Disordered" evidence="26">
    <location>
        <begin position="487"/>
        <end position="510"/>
    </location>
</feature>
<dbReference type="GO" id="GO:0016579">
    <property type="term" value="P:protein deubiquitination"/>
    <property type="evidence" value="ECO:0007669"/>
    <property type="project" value="InterPro"/>
</dbReference>
<feature type="coiled-coil region" evidence="25">
    <location>
        <begin position="724"/>
        <end position="797"/>
    </location>
</feature>
<dbReference type="GO" id="GO:0000981">
    <property type="term" value="F:DNA-binding transcription factor activity, RNA polymerase II-specific"/>
    <property type="evidence" value="ECO:0007669"/>
    <property type="project" value="TreeGrafter"/>
</dbReference>
<keyword evidence="9" id="KW-0507">mRNA processing</keyword>
<feature type="domain" description="HTH myb-type" evidence="30">
    <location>
        <begin position="1"/>
        <end position="45"/>
    </location>
</feature>
<feature type="compositionally biased region" description="Basic and acidic residues" evidence="26">
    <location>
        <begin position="105"/>
        <end position="122"/>
    </location>
</feature>
<dbReference type="GO" id="GO:0005737">
    <property type="term" value="C:cytoplasm"/>
    <property type="evidence" value="ECO:0007669"/>
    <property type="project" value="UniProtKB-SubCell"/>
</dbReference>
<evidence type="ECO:0000256" key="12">
    <source>
        <dbReference type="ARBA" id="ARBA00022728"/>
    </source>
</evidence>
<feature type="region of interest" description="Disordered" evidence="26">
    <location>
        <begin position="1527"/>
        <end position="1561"/>
    </location>
</feature>
<dbReference type="InterPro" id="IPR002562">
    <property type="entry name" value="3'-5'_exonuclease_dom"/>
</dbReference>
<feature type="compositionally biased region" description="Basic residues" evidence="26">
    <location>
        <begin position="1569"/>
        <end position="1579"/>
    </location>
</feature>
<dbReference type="InterPro" id="IPR028889">
    <property type="entry name" value="USP"/>
</dbReference>
<keyword evidence="7" id="KW-0963">Cytoplasm</keyword>
<evidence type="ECO:0000256" key="20">
    <source>
        <dbReference type="ARBA" id="ARBA00023187"/>
    </source>
</evidence>
<dbReference type="HOGENOM" id="CLU_228181_0_0_1"/>
<dbReference type="PANTHER" id="PTHR45885">
    <property type="entry name" value="CELL DIVISION CYCLE 5-LIKE PROTEIN"/>
    <property type="match status" value="1"/>
</dbReference>
<dbReference type="InterPro" id="IPR009057">
    <property type="entry name" value="Homeodomain-like_sf"/>
</dbReference>
<sequence>MPRIMIKGGVWRNTEDEILKAAVMKYGKNQWSRIASLLHRKSAKQYEWLDPSIKKTEWTREEEEKLLHLAKLMPTQWRTIAPIIGRTAAQCLEHYEFLLDQAQKKEEGDEIGDDPRKLKPGEIDPNPETKPARPDPKDMDEDELEMLSEARARLANTQGKKAKRKAREKQLEEARRLAALQKRRELRAAGIMLHPRRKRKRGVDYNDEVPFQKKPAPGFYDTSAEIYEPLGPDFRSLRQQNLDGELRSEREERERKKDKQKMKKRKENDIPLALIQGNAEPVRKRSKLVLPAPQISDQELEQVVKLGKASEAAKEAAEDNGNKASEALLSDYKMTPSMANLRTPRIPAAQDKILQEAQNIMALTHVDTPLKGGLNTPLHESDFGGVTPRPQITQTPNTVFNTPFRTPKGQESLTPARTPVLTPARVIGEQTPGATPLRDMLNINPEEGFGFDEVQGNKQFQKESREQLRRELSSLPQPVNDYEIVIPDDDPSLENDQQMEEESAEDAAELDAQREAEIKAHMEREMKLRSQSVQRNLPRPLDVNSNVLRPTNVDPPLTDLQKAEELIKAEMLIMLHYDTVNNPSSSQMGMTITSEKIESTGIVNQAQHVAYLEQHQYERFTESELEVAKEMLKSEMEVVKQGMGHGDLSLDAYSQVWEECLSQVLFMPSQNRYTRANLASKKDRIESLDKRLEQNRLHMTREAKRAAKMEKRLRILCGGYQSRAQVLIKQVQDTHEQIEQTQLELRTFEYLRDHEIMAIPKRIETLTENVNRQMERENSLQKRYDELMKQQEEFKHNSISTQQIRTFHLAIAIDLCRSMAIGLAKHSRHYKRLCDYVGRHLMLLMKKYTKVQYTSEMKCPVLILARRATSSGILDDDLYRYNNSSFALHLSIRINLDIMDNSTSFVSDYEDVTQFSKAALQATVTAVKQCTNAINIDTTIFDPSIPIKELRAGQVQKLLDLMSEIMKHQAIKRNLNLMDLEDKVDLLAEVNDLLMEKIGLALDDASGKKKMTPTLALASVDTKSLIRTSWNRKAAVDSASTNYSLLTAKNILQPQLKFTDKINNSEKPFQPIIKEKPNSIRPLAIIVEPTPKGLMFSHPYECELEHFKPRTEQLQSVTPQNPKSLEDTMLIYIDKPEQLTVLMDELKDQKEIAIDLEHHSYRSFQGITCLMQISTRLNDYIIDTLELRSHLQILNEVFTDPKIVKVLHGADKDIMWLQRDFGLYIVNMFDTGQACRVLNFSSCSLAFLLKYYCKVSADKQYQLADWRIRPLPEEMTRYAREDTHYLLYIYDMLKNELINGGNEQKNLLLHVLNRSKQLCLERYEKPVFNDDAHLVLYQKSKKIFNSRQMYALKELCKWRNGMARSADESIGYILPNHMLLQIAEILPREQQGILACCNPIPPLVRQQLNELHMIILAARELSLVKVESQQLQMNLAQTQRIIDLDNPLFCPHDFSHLANETSNRSSILRGSPKRLKQKLKPDIILLSADSKSTEVKDKKFIAIKNSLETNSTPYQRYLAMKAAEPTETINSEEPEHAEESVMETPDTSFREAECEDEEMDDERPIRKMLQKKKKKRKAKGLQPAQKKMKTDFQPFDYSREKLKTTGIGKKKKTKGRRGHFDVDELPDEYKIGGDKTRKNKSKKNKIRGALWRTTAERMREIIMAPQHKLEKAAWNWAEEINVENISQQHLEIAYRVKLQPCQRGKCRRNCKGNPNCLFGLGEKEWLDAEKEESWLAIEDPKQEKRSENCFVGLKNLGATCYVNCLLQLWFHNPILRKGIYQWKPEDDPQEKINLSKDESYLPTSCAGHLQLIFGLLQYSERRYIDPSDFVNSLGLDTAQQQVILFLIKNVRYSNLSRQYLFQDAQEFSKLFMNLLEMKLQYQNNLSVREILQTQFRGKYNYDTICTNCKQNSSCPSNFYELDLNVTGHKDLHECIEEFLQEEKLEGADQYFCSYCQCKQNATRKIQLVKMPPVLNLQLLRFIFDRKSGQKKKLNSYLNFPEVLNVDQYVSCIDRSQTIYDLSAVLIHRGPTAFSGHYIAHIKDRSTGDWYKFNDETVEKMKGNLKLGGDEDDVGKQPKKPKVGKGQHSSKNAYMLVYRLRSKEIEAIPKDASNEWDLPERLQGLVLQDNRLDFGYREDEDEGIILIIECENELFFELNLKKGKARQEEVKNLYNLLPITNGQYEWLQTEWLTGYLTTEEGVIKPVDNSSFLCPHSKLNVDSICQMKLVSQEAADIIFNQYGGGPRLNKEALCYECVVFRCRLIRARSQISNDHKFINNLLKEKMNPDEEGYWMGKSSLRSWKKLALLRFENTNKENETRHSNLDEQVLNTEVDMDDQGETALPLSFTFNEDILCDHNDLSIHDADRRLVPVEVWKRLKQYFTDAPEFSQSHPPCGNCEVVQERTDQLRKTYRDMSLVQKNALNDLYLDKNRPISSKAAFGKALYAVNAEFVDDWRRFLRREEWGGASYVSHPPVTRWRNPILTVMDRFLIVTKSLIGCRDGEGRVSCPSTATESVDVVVSLGVVDFSWEISDSSFVFLLLTAFRLQFKLY</sequence>
<comment type="subcellular location">
    <subcellularLocation>
        <location evidence="3">Cytoplasm</location>
    </subcellularLocation>
    <subcellularLocation>
        <location evidence="2">Nucleus</location>
    </subcellularLocation>
</comment>
<keyword evidence="11" id="KW-0540">Nuclease</keyword>
<dbReference type="SMART" id="SM00717">
    <property type="entry name" value="SANT"/>
    <property type="match status" value="2"/>
</dbReference>
<dbReference type="InterPro" id="IPR017930">
    <property type="entry name" value="Myb_dom"/>
</dbReference>
<dbReference type="Gene3D" id="1.10.10.60">
    <property type="entry name" value="Homeodomain-like"/>
    <property type="match status" value="2"/>
</dbReference>
<dbReference type="eggNOG" id="KOG0050">
    <property type="taxonomic scope" value="Eukaryota"/>
</dbReference>
<evidence type="ECO:0000259" key="28">
    <source>
        <dbReference type="PROSITE" id="PS50235"/>
    </source>
</evidence>
<organism evidence="31 32">
    <name type="scientific">Strigamia maritima</name>
    <name type="common">European centipede</name>
    <name type="synonym">Geophilus maritimus</name>
    <dbReference type="NCBI Taxonomy" id="126957"/>
    <lineage>
        <taxon>Eukaryota</taxon>
        <taxon>Metazoa</taxon>
        <taxon>Ecdysozoa</taxon>
        <taxon>Arthropoda</taxon>
        <taxon>Myriapoda</taxon>
        <taxon>Chilopoda</taxon>
        <taxon>Pleurostigmophora</taxon>
        <taxon>Geophilomorpha</taxon>
        <taxon>Linotaeniidae</taxon>
        <taxon>Strigamia</taxon>
    </lineage>
</organism>
<evidence type="ECO:0000256" key="14">
    <source>
        <dbReference type="ARBA" id="ARBA00022786"/>
    </source>
</evidence>
<evidence type="ECO:0000256" key="13">
    <source>
        <dbReference type="ARBA" id="ARBA00022737"/>
    </source>
</evidence>
<dbReference type="FunFam" id="1.10.150.80:FF:000001">
    <property type="entry name" value="Putative exosome component 10"/>
    <property type="match status" value="1"/>
</dbReference>
<dbReference type="InterPro" id="IPR033841">
    <property type="entry name" value="Pep_USP48"/>
</dbReference>
<evidence type="ECO:0000256" key="7">
    <source>
        <dbReference type="ARBA" id="ARBA00022490"/>
    </source>
</evidence>
<feature type="compositionally biased region" description="Basic and acidic residues" evidence="26">
    <location>
        <begin position="244"/>
        <end position="257"/>
    </location>
</feature>
<keyword evidence="13" id="KW-0677">Repeat</keyword>
<dbReference type="InterPro" id="IPR021786">
    <property type="entry name" value="Cdc5p/Cef1_C"/>
</dbReference>
<dbReference type="InterPro" id="IPR012337">
    <property type="entry name" value="RNaseH-like_sf"/>
</dbReference>
<dbReference type="Pfam" id="PF00249">
    <property type="entry name" value="Myb_DNA-binding"/>
    <property type="match status" value="2"/>
</dbReference>
<keyword evidence="10" id="KW-0645">Protease</keyword>
<feature type="domain" description="HRDC" evidence="29">
    <location>
        <begin position="1345"/>
        <end position="1425"/>
    </location>
</feature>
<name>T1J4B6_STRMM</name>
<dbReference type="GO" id="GO:0000974">
    <property type="term" value="C:Prp19 complex"/>
    <property type="evidence" value="ECO:0007669"/>
    <property type="project" value="InterPro"/>
</dbReference>
<feature type="region of interest" description="Disordered" evidence="26">
    <location>
        <begin position="386"/>
        <end position="415"/>
    </location>
</feature>
<evidence type="ECO:0000256" key="17">
    <source>
        <dbReference type="ARBA" id="ARBA00022835"/>
    </source>
</evidence>
<dbReference type="PROSITE" id="PS51294">
    <property type="entry name" value="HTH_MYB"/>
    <property type="match status" value="2"/>
</dbReference>
<dbReference type="InterPro" id="IPR044876">
    <property type="entry name" value="HRDC_dom_sf"/>
</dbReference>
<dbReference type="EnsemblMetazoa" id="SMAR008447-RA">
    <property type="protein sequence ID" value="SMAR008447-PA"/>
    <property type="gene ID" value="SMAR008447"/>
</dbReference>
<dbReference type="Pfam" id="PF08066">
    <property type="entry name" value="PMC2NT"/>
    <property type="match status" value="1"/>
</dbReference>
<reference evidence="31" key="2">
    <citation type="submission" date="2015-02" db="UniProtKB">
        <authorList>
            <consortium name="EnsemblMetazoa"/>
        </authorList>
    </citation>
    <scope>IDENTIFICATION</scope>
</reference>
<keyword evidence="14" id="KW-0833">Ubl conjugation pathway</keyword>
<evidence type="ECO:0000256" key="19">
    <source>
        <dbReference type="ARBA" id="ARBA00023125"/>
    </source>
</evidence>
<dbReference type="InterPro" id="IPR047240">
    <property type="entry name" value="SANT_CDC5L_II"/>
</dbReference>
<dbReference type="CDD" id="cd11659">
    <property type="entry name" value="SANT_CDC5_II"/>
    <property type="match status" value="1"/>
</dbReference>
<dbReference type="InterPro" id="IPR038765">
    <property type="entry name" value="Papain-like_cys_pep_sf"/>
</dbReference>
<dbReference type="Proteomes" id="UP000014500">
    <property type="component" value="Unassembled WGS sequence"/>
</dbReference>
<evidence type="ECO:0000256" key="21">
    <source>
        <dbReference type="ARBA" id="ARBA00023242"/>
    </source>
</evidence>
<dbReference type="PROSITE" id="PS00973">
    <property type="entry name" value="USP_2"/>
    <property type="match status" value="1"/>
</dbReference>
<proteinExistence type="inferred from homology"/>
<evidence type="ECO:0000256" key="25">
    <source>
        <dbReference type="SAM" id="Coils"/>
    </source>
</evidence>
<evidence type="ECO:0000256" key="16">
    <source>
        <dbReference type="ARBA" id="ARBA00022807"/>
    </source>
</evidence>
<dbReference type="eggNOG" id="KOG1863">
    <property type="taxonomic scope" value="Eukaryota"/>
</dbReference>
<evidence type="ECO:0000256" key="2">
    <source>
        <dbReference type="ARBA" id="ARBA00004123"/>
    </source>
</evidence>
<dbReference type="InterPro" id="IPR036397">
    <property type="entry name" value="RNaseH_sf"/>
</dbReference>
<dbReference type="Pfam" id="PF00570">
    <property type="entry name" value="HRDC"/>
    <property type="match status" value="1"/>
</dbReference>
<dbReference type="STRING" id="126957.T1J4B6"/>
<dbReference type="PROSITE" id="PS50090">
    <property type="entry name" value="MYB_LIKE"/>
    <property type="match status" value="2"/>
</dbReference>
<keyword evidence="18" id="KW-0269">Exonuclease</keyword>
<dbReference type="SMART" id="SM00341">
    <property type="entry name" value="HRDC"/>
    <property type="match status" value="1"/>
</dbReference>
<keyword evidence="20" id="KW-0508">mRNA splicing</keyword>
<dbReference type="InterPro" id="IPR049559">
    <property type="entry name" value="Rrp6p-like_exo"/>
</dbReference>
<evidence type="ECO:0000313" key="31">
    <source>
        <dbReference type="EnsemblMetazoa" id="SMAR008447-PA"/>
    </source>
</evidence>
<evidence type="ECO:0000259" key="29">
    <source>
        <dbReference type="PROSITE" id="PS50967"/>
    </source>
</evidence>
<accession>T1J4B6</accession>
<dbReference type="GO" id="GO:0000176">
    <property type="term" value="C:nuclear exosome (RNase complex)"/>
    <property type="evidence" value="ECO:0007669"/>
    <property type="project" value="InterPro"/>
</dbReference>
<dbReference type="FunFam" id="1.10.10.60:FF:000091">
    <property type="entry name" value="CDC5 cell division cycle 5-like"/>
    <property type="match status" value="1"/>
</dbReference>
<keyword evidence="32" id="KW-1185">Reference proteome</keyword>
<dbReference type="eggNOG" id="KOG2206">
    <property type="taxonomic scope" value="Eukaryota"/>
</dbReference>
<feature type="region of interest" description="Disordered" evidence="26">
    <location>
        <begin position="197"/>
        <end position="277"/>
    </location>
</feature>
<protein>
    <recommendedName>
        <fullName evidence="24">Exosome complex component 10 homolog</fullName>
        <ecNumber evidence="6">3.4.19.12</ecNumber>
    </recommendedName>
    <alternativeName>
        <fullName evidence="22">Ubiquitin carboxyl-terminal hydrolase 48</fullName>
    </alternativeName>
</protein>
<dbReference type="InterPro" id="IPR047242">
    <property type="entry name" value="CDC5L/Cef1"/>
</dbReference>
<dbReference type="GO" id="GO:0000398">
    <property type="term" value="P:mRNA splicing, via spliceosome"/>
    <property type="evidence" value="ECO:0007669"/>
    <property type="project" value="InterPro"/>
</dbReference>
<dbReference type="SUPFAM" id="SSF47819">
    <property type="entry name" value="HRDC-like"/>
    <property type="match status" value="1"/>
</dbReference>
<dbReference type="PANTHER" id="PTHR45885:SF1">
    <property type="entry name" value="CELL DIVISION CYCLE 5-LIKE PROTEIN"/>
    <property type="match status" value="1"/>
</dbReference>
<evidence type="ECO:0000259" key="27">
    <source>
        <dbReference type="PROSITE" id="PS50090"/>
    </source>
</evidence>
<evidence type="ECO:0000256" key="4">
    <source>
        <dbReference type="ARBA" id="ARBA00009085"/>
    </source>
</evidence>
<dbReference type="SMART" id="SM00474">
    <property type="entry name" value="35EXOc"/>
    <property type="match status" value="1"/>
</dbReference>
<dbReference type="SUPFAM" id="SSF54001">
    <property type="entry name" value="Cysteine proteinases"/>
    <property type="match status" value="1"/>
</dbReference>
<evidence type="ECO:0000256" key="26">
    <source>
        <dbReference type="SAM" id="MobiDB-lite"/>
    </source>
</evidence>
<comment type="catalytic activity">
    <reaction evidence="1">
        <text>Thiol-dependent hydrolysis of ester, thioester, amide, peptide and isopeptide bonds formed by the C-terminal Gly of ubiquitin (a 76-residue protein attached to proteins as an intracellular targeting signal).</text>
        <dbReference type="EC" id="3.4.19.12"/>
    </reaction>
</comment>
<dbReference type="PROSITE" id="PS50235">
    <property type="entry name" value="USP_3"/>
    <property type="match status" value="1"/>
</dbReference>
<feature type="domain" description="HTH myb-type" evidence="30">
    <location>
        <begin position="50"/>
        <end position="103"/>
    </location>
</feature>
<dbReference type="GO" id="GO:0000977">
    <property type="term" value="F:RNA polymerase II transcription regulatory region sequence-specific DNA binding"/>
    <property type="evidence" value="ECO:0007669"/>
    <property type="project" value="TreeGrafter"/>
</dbReference>
<feature type="region of interest" description="Disordered" evidence="26">
    <location>
        <begin position="2064"/>
        <end position="2087"/>
    </location>
</feature>
<dbReference type="SUPFAM" id="SSF143791">
    <property type="entry name" value="DUSP-like"/>
    <property type="match status" value="1"/>
</dbReference>
<feature type="domain" description="USP" evidence="28">
    <location>
        <begin position="1751"/>
        <end position="2100"/>
    </location>
</feature>
<dbReference type="InterPro" id="IPR018200">
    <property type="entry name" value="USP_CS"/>
</dbReference>
<evidence type="ECO:0000313" key="32">
    <source>
        <dbReference type="Proteomes" id="UP000014500"/>
    </source>
</evidence>
<evidence type="ECO:0000256" key="22">
    <source>
        <dbReference type="ARBA" id="ARBA00035173"/>
    </source>
</evidence>
<evidence type="ECO:0000256" key="11">
    <source>
        <dbReference type="ARBA" id="ARBA00022722"/>
    </source>
</evidence>
<dbReference type="InterPro" id="IPR035927">
    <property type="entry name" value="DUSP-like_sf"/>
</dbReference>
<dbReference type="CDD" id="cd02668">
    <property type="entry name" value="Peptidase_C19L"/>
    <property type="match status" value="1"/>
</dbReference>
<evidence type="ECO:0000256" key="9">
    <source>
        <dbReference type="ARBA" id="ARBA00022664"/>
    </source>
</evidence>
<keyword evidence="17" id="KW-0271">Exosome</keyword>
<dbReference type="InterPro" id="IPR001005">
    <property type="entry name" value="SANT/Myb"/>
</dbReference>
<dbReference type="PROSITE" id="PS00972">
    <property type="entry name" value="USP_1"/>
    <property type="match status" value="1"/>
</dbReference>
<dbReference type="Gene3D" id="3.30.420.10">
    <property type="entry name" value="Ribonuclease H-like superfamily/Ribonuclease H"/>
    <property type="match status" value="1"/>
</dbReference>
<comment type="similarity">
    <text evidence="4">Belongs to the peptidase C19 family.</text>
</comment>
<keyword evidence="15" id="KW-0378">Hydrolase</keyword>
<reference evidence="32" key="1">
    <citation type="submission" date="2011-05" db="EMBL/GenBank/DDBJ databases">
        <authorList>
            <person name="Richards S.R."/>
            <person name="Qu J."/>
            <person name="Jiang H."/>
            <person name="Jhangiani S.N."/>
            <person name="Agravi P."/>
            <person name="Goodspeed R."/>
            <person name="Gross S."/>
            <person name="Mandapat C."/>
            <person name="Jackson L."/>
            <person name="Mathew T."/>
            <person name="Pu L."/>
            <person name="Thornton R."/>
            <person name="Saada N."/>
            <person name="Wilczek-Boney K.B."/>
            <person name="Lee S."/>
            <person name="Kovar C."/>
            <person name="Wu Y."/>
            <person name="Scherer S.E."/>
            <person name="Worley K.C."/>
            <person name="Muzny D.M."/>
            <person name="Gibbs R."/>
        </authorList>
    </citation>
    <scope>NUCLEOTIDE SEQUENCE</scope>
    <source>
        <strain evidence="32">Brora</strain>
    </source>
</reference>
<dbReference type="GO" id="GO:0005681">
    <property type="term" value="C:spliceosomal complex"/>
    <property type="evidence" value="ECO:0007669"/>
    <property type="project" value="UniProtKB-KW"/>
</dbReference>
<dbReference type="GO" id="GO:0000166">
    <property type="term" value="F:nucleotide binding"/>
    <property type="evidence" value="ECO:0007669"/>
    <property type="project" value="InterPro"/>
</dbReference>
<evidence type="ECO:0000256" key="3">
    <source>
        <dbReference type="ARBA" id="ARBA00004496"/>
    </source>
</evidence>
<keyword evidence="16" id="KW-0788">Thiol protease</keyword>